<evidence type="ECO:0000313" key="2">
    <source>
        <dbReference type="EMBL" id="SDW97568.1"/>
    </source>
</evidence>
<dbReference type="OrthoDB" id="1117657at2"/>
<evidence type="ECO:0000313" key="3">
    <source>
        <dbReference type="Proteomes" id="UP000199592"/>
    </source>
</evidence>
<dbReference type="Proteomes" id="UP000199592">
    <property type="component" value="Unassembled WGS sequence"/>
</dbReference>
<keyword evidence="3" id="KW-1185">Reference proteome</keyword>
<evidence type="ECO:0008006" key="4">
    <source>
        <dbReference type="Google" id="ProtNLM"/>
    </source>
</evidence>
<organism evidence="2 3">
    <name type="scientific">Flagellimonas zhangzhouensis</name>
    <dbReference type="NCBI Taxonomy" id="1073328"/>
    <lineage>
        <taxon>Bacteria</taxon>
        <taxon>Pseudomonadati</taxon>
        <taxon>Bacteroidota</taxon>
        <taxon>Flavobacteriia</taxon>
        <taxon>Flavobacteriales</taxon>
        <taxon>Flavobacteriaceae</taxon>
        <taxon>Flagellimonas</taxon>
    </lineage>
</organism>
<reference evidence="3" key="1">
    <citation type="submission" date="2016-10" db="EMBL/GenBank/DDBJ databases">
        <authorList>
            <person name="Varghese N."/>
            <person name="Submissions S."/>
        </authorList>
    </citation>
    <scope>NUCLEOTIDE SEQUENCE [LARGE SCALE GENOMIC DNA]</scope>
    <source>
        <strain evidence="3">DSM 25030</strain>
    </source>
</reference>
<evidence type="ECO:0000256" key="1">
    <source>
        <dbReference type="SAM" id="SignalP"/>
    </source>
</evidence>
<sequence length="365" mass="41052">MKALQFKYILFALALIPIAINANPIKDKLNGKYTKEKTIKKEFNVNSDALLKVSNSYGNLNLTSWNEDRVVIEVQIKTNGNDEDRVQERLNEINIDFENSSSMVSARTDFGNKNSGWNWSWGKRKSVSVQVNYTIKLPVKNSVNLNNDYGNIYLDRIDGHAKIKCDYGKMDIGELHGRNNELRFDYTSRSTFEYINSAEIVSDYSGFTIEKAGSLTIRADYTNGVINQMENLDYSSDYGSIEAKEVKNVTGNGDYIGVKLGTVHGNVAINSDYGSIKIDRLAPDAGNVEIRTDYTGIKIGYDPGYNFDFEINTEYAGVSGKDDFEINISREKSSEKYYKGYYGKPNSGNMVSITSDYGGISFYQN</sequence>
<proteinExistence type="predicted"/>
<dbReference type="EMBL" id="FNMY01000004">
    <property type="protein sequence ID" value="SDW97568.1"/>
    <property type="molecule type" value="Genomic_DNA"/>
</dbReference>
<dbReference type="AlphaFoldDB" id="A0A1H2XYB8"/>
<keyword evidence="1" id="KW-0732">Signal</keyword>
<feature type="chain" id="PRO_5011484760" description="Adhesin" evidence="1">
    <location>
        <begin position="23"/>
        <end position="365"/>
    </location>
</feature>
<dbReference type="STRING" id="1073328.SAMN05216294_2881"/>
<accession>A0A1H2XYB8</accession>
<name>A0A1H2XYB8_9FLAO</name>
<dbReference type="RefSeq" id="WP_090298017.1">
    <property type="nucleotide sequence ID" value="NZ_FNKI01000003.1"/>
</dbReference>
<feature type="signal peptide" evidence="1">
    <location>
        <begin position="1"/>
        <end position="22"/>
    </location>
</feature>
<protein>
    <recommendedName>
        <fullName evidence="4">Adhesin</fullName>
    </recommendedName>
</protein>
<gene>
    <name evidence="2" type="ORF">SAMN04487892_2873</name>
</gene>